<dbReference type="SUPFAM" id="SSF52172">
    <property type="entry name" value="CheY-like"/>
    <property type="match status" value="1"/>
</dbReference>
<dbReference type="PANTHER" id="PTHR44591">
    <property type="entry name" value="STRESS RESPONSE REGULATOR PROTEIN 1"/>
    <property type="match status" value="1"/>
</dbReference>
<evidence type="ECO:0000256" key="5">
    <source>
        <dbReference type="ARBA" id="ARBA00023163"/>
    </source>
</evidence>
<proteinExistence type="predicted"/>
<dbReference type="Gene3D" id="3.40.50.2300">
    <property type="match status" value="1"/>
</dbReference>
<keyword evidence="4" id="KW-0238">DNA-binding</keyword>
<feature type="domain" description="Response regulatory" evidence="7">
    <location>
        <begin position="4"/>
        <end position="118"/>
    </location>
</feature>
<dbReference type="InterPro" id="IPR011006">
    <property type="entry name" value="CheY-like_superfamily"/>
</dbReference>
<keyword evidence="5" id="KW-0804">Transcription</keyword>
<dbReference type="RefSeq" id="WP_210757793.1">
    <property type="nucleotide sequence ID" value="NZ_CP060139.1"/>
</dbReference>
<evidence type="ECO:0000256" key="3">
    <source>
        <dbReference type="ARBA" id="ARBA00023015"/>
    </source>
</evidence>
<organism evidence="8 9">
    <name type="scientific">Croceimicrobium hydrocarbonivorans</name>
    <dbReference type="NCBI Taxonomy" id="2761580"/>
    <lineage>
        <taxon>Bacteria</taxon>
        <taxon>Pseudomonadati</taxon>
        <taxon>Bacteroidota</taxon>
        <taxon>Flavobacteriia</taxon>
        <taxon>Flavobacteriales</taxon>
        <taxon>Owenweeksiaceae</taxon>
        <taxon>Croceimicrobium</taxon>
    </lineage>
</organism>
<dbReference type="FunFam" id="3.40.50.2300:FF:000001">
    <property type="entry name" value="DNA-binding response regulator PhoB"/>
    <property type="match status" value="1"/>
</dbReference>
<evidence type="ECO:0000313" key="8">
    <source>
        <dbReference type="EMBL" id="QNR23264.1"/>
    </source>
</evidence>
<dbReference type="PROSITE" id="PS50110">
    <property type="entry name" value="RESPONSE_REGULATORY"/>
    <property type="match status" value="1"/>
</dbReference>
<evidence type="ECO:0000256" key="6">
    <source>
        <dbReference type="PROSITE-ProRule" id="PRU00169"/>
    </source>
</evidence>
<accession>A0A7H0VC16</accession>
<dbReference type="CDD" id="cd17574">
    <property type="entry name" value="REC_OmpR"/>
    <property type="match status" value="1"/>
</dbReference>
<feature type="modified residue" description="4-aspartylphosphate" evidence="6">
    <location>
        <position position="53"/>
    </location>
</feature>
<dbReference type="PANTHER" id="PTHR44591:SF3">
    <property type="entry name" value="RESPONSE REGULATORY DOMAIN-CONTAINING PROTEIN"/>
    <property type="match status" value="1"/>
</dbReference>
<dbReference type="GO" id="GO:0003677">
    <property type="term" value="F:DNA binding"/>
    <property type="evidence" value="ECO:0007669"/>
    <property type="project" value="UniProtKB-KW"/>
</dbReference>
<dbReference type="Proteomes" id="UP000516305">
    <property type="component" value="Chromosome"/>
</dbReference>
<dbReference type="EMBL" id="CP060139">
    <property type="protein sequence ID" value="QNR23264.1"/>
    <property type="molecule type" value="Genomic_DNA"/>
</dbReference>
<evidence type="ECO:0000259" key="7">
    <source>
        <dbReference type="PROSITE" id="PS50110"/>
    </source>
</evidence>
<evidence type="ECO:0000313" key="9">
    <source>
        <dbReference type="Proteomes" id="UP000516305"/>
    </source>
</evidence>
<dbReference type="Pfam" id="PF00072">
    <property type="entry name" value="Response_reg"/>
    <property type="match status" value="1"/>
</dbReference>
<dbReference type="GO" id="GO:0000160">
    <property type="term" value="P:phosphorelay signal transduction system"/>
    <property type="evidence" value="ECO:0007669"/>
    <property type="project" value="UniProtKB-KW"/>
</dbReference>
<sequence length="118" mass="13601">MRSKILIVDDEINILMSLEYLFKRKGYEVYIARNGNEAKNLADRYEPDLVLLDIMMPDVDGYEVCDYLKSKSTPPKVVFLSAKSKKDDVQKGYGHGADLYLLKPFSNKNLLQHIEELI</sequence>
<gene>
    <name evidence="8" type="ORF">H4K34_12880</name>
</gene>
<keyword evidence="3" id="KW-0805">Transcription regulation</keyword>
<reference evidence="8 9" key="1">
    <citation type="submission" date="2020-08" db="EMBL/GenBank/DDBJ databases">
        <title>Croceimicrobium hydrocarbonivorans gen. nov., sp. nov., a novel marine bacterium isolated from a bacterial consortium that degrades polyethylene terephthalate.</title>
        <authorList>
            <person name="Liu R."/>
        </authorList>
    </citation>
    <scope>NUCLEOTIDE SEQUENCE [LARGE SCALE GENOMIC DNA]</scope>
    <source>
        <strain evidence="8 9">A20-9</strain>
    </source>
</reference>
<evidence type="ECO:0000256" key="1">
    <source>
        <dbReference type="ARBA" id="ARBA00022553"/>
    </source>
</evidence>
<evidence type="ECO:0000256" key="2">
    <source>
        <dbReference type="ARBA" id="ARBA00023012"/>
    </source>
</evidence>
<keyword evidence="2" id="KW-0902">Two-component regulatory system</keyword>
<dbReference type="InterPro" id="IPR050595">
    <property type="entry name" value="Bact_response_regulator"/>
</dbReference>
<dbReference type="SMART" id="SM00448">
    <property type="entry name" value="REC"/>
    <property type="match status" value="1"/>
</dbReference>
<dbReference type="KEGG" id="chyd:H4K34_12880"/>
<keyword evidence="1 6" id="KW-0597">Phosphoprotein</keyword>
<protein>
    <submittedName>
        <fullName evidence="8">Response regulator</fullName>
    </submittedName>
</protein>
<dbReference type="AlphaFoldDB" id="A0A7H0VC16"/>
<name>A0A7H0VC16_9FLAO</name>
<dbReference type="InterPro" id="IPR001789">
    <property type="entry name" value="Sig_transdc_resp-reg_receiver"/>
</dbReference>
<evidence type="ECO:0000256" key="4">
    <source>
        <dbReference type="ARBA" id="ARBA00023125"/>
    </source>
</evidence>
<keyword evidence="9" id="KW-1185">Reference proteome</keyword>